<dbReference type="InterPro" id="IPR017871">
    <property type="entry name" value="ABC_transporter-like_CS"/>
</dbReference>
<dbReference type="EMBL" id="VSFG01000009">
    <property type="protein sequence ID" value="TYB42079.1"/>
    <property type="molecule type" value="Genomic_DNA"/>
</dbReference>
<gene>
    <name evidence="5" type="ORF">FXF69_33570</name>
</gene>
<dbReference type="PROSITE" id="PS50893">
    <property type="entry name" value="ABC_TRANSPORTER_2"/>
    <property type="match status" value="1"/>
</dbReference>
<protein>
    <submittedName>
        <fullName evidence="5">ABC transporter ATP-binding protein</fullName>
    </submittedName>
</protein>
<dbReference type="Gene3D" id="3.40.50.300">
    <property type="entry name" value="P-loop containing nucleotide triphosphate hydrolases"/>
    <property type="match status" value="1"/>
</dbReference>
<keyword evidence="6" id="KW-1185">Reference proteome</keyword>
<dbReference type="CDD" id="cd03293">
    <property type="entry name" value="ABC_NrtD_SsuB_transporters"/>
    <property type="match status" value="1"/>
</dbReference>
<evidence type="ECO:0000313" key="6">
    <source>
        <dbReference type="Proteomes" id="UP000323380"/>
    </source>
</evidence>
<evidence type="ECO:0000259" key="4">
    <source>
        <dbReference type="PROSITE" id="PS50893"/>
    </source>
</evidence>
<dbReference type="Pfam" id="PF00005">
    <property type="entry name" value="ABC_tran"/>
    <property type="match status" value="1"/>
</dbReference>
<evidence type="ECO:0000256" key="1">
    <source>
        <dbReference type="ARBA" id="ARBA00022448"/>
    </source>
</evidence>
<dbReference type="PROSITE" id="PS00211">
    <property type="entry name" value="ABC_TRANSPORTER_1"/>
    <property type="match status" value="1"/>
</dbReference>
<dbReference type="Proteomes" id="UP000323380">
    <property type="component" value="Unassembled WGS sequence"/>
</dbReference>
<dbReference type="SUPFAM" id="SSF52540">
    <property type="entry name" value="P-loop containing nucleoside triphosphate hydrolases"/>
    <property type="match status" value="1"/>
</dbReference>
<dbReference type="STRING" id="1220554.GCA_001552135_01053"/>
<organism evidence="5 6">
    <name type="scientific">Actinomadura chibensis</name>
    <dbReference type="NCBI Taxonomy" id="392828"/>
    <lineage>
        <taxon>Bacteria</taxon>
        <taxon>Bacillati</taxon>
        <taxon>Actinomycetota</taxon>
        <taxon>Actinomycetes</taxon>
        <taxon>Streptosporangiales</taxon>
        <taxon>Thermomonosporaceae</taxon>
        <taxon>Actinomadura</taxon>
    </lineage>
</organism>
<evidence type="ECO:0000256" key="3">
    <source>
        <dbReference type="ARBA" id="ARBA00022840"/>
    </source>
</evidence>
<feature type="domain" description="ABC transporter" evidence="4">
    <location>
        <begin position="7"/>
        <end position="232"/>
    </location>
</feature>
<keyword evidence="1" id="KW-0813">Transport</keyword>
<accession>A0A5D0NCR5</accession>
<keyword evidence="3 5" id="KW-0067">ATP-binding</keyword>
<reference evidence="5 6" key="1">
    <citation type="submission" date="2019-08" db="EMBL/GenBank/DDBJ databases">
        <title>Actinomadura sp. nov. CYP1-5 isolated from mountain soil.</title>
        <authorList>
            <person name="Songsumanus A."/>
            <person name="Kuncharoen N."/>
            <person name="Kudo T."/>
            <person name="Yuki M."/>
            <person name="Igarashi Y."/>
            <person name="Tanasupawat S."/>
        </authorList>
    </citation>
    <scope>NUCLEOTIDE SEQUENCE [LARGE SCALE GENOMIC DNA]</scope>
    <source>
        <strain evidence="5 6">JCM 14158</strain>
    </source>
</reference>
<sequence length="252" mass="27872">MTHEDALVLRDVRKSYGDFTALTGVSLAVRRSEIVCLVGPSGCGKSTLLNIIAGFEKATGGDVLIGDRPITGPGPDRAVVFQQDALFPWLRVFENVTAGARARRTPGYEARAAELLRQVRLDGFRRSYPYQLSGGMRQRASIARALMSDSKVLLMDEPFGALDAQTRGEMQGLLQEIWASHRPTIVFITHDIEEALVVGDRVVVMGAAPGRILETLDVGFPRPRSLELTTRPDFNEMKRRILRLLHPEIYAS</sequence>
<dbReference type="GO" id="GO:0016887">
    <property type="term" value="F:ATP hydrolysis activity"/>
    <property type="evidence" value="ECO:0007669"/>
    <property type="project" value="InterPro"/>
</dbReference>
<dbReference type="InterPro" id="IPR027417">
    <property type="entry name" value="P-loop_NTPase"/>
</dbReference>
<evidence type="ECO:0000313" key="5">
    <source>
        <dbReference type="EMBL" id="TYB42079.1"/>
    </source>
</evidence>
<dbReference type="InterPro" id="IPR003593">
    <property type="entry name" value="AAA+_ATPase"/>
</dbReference>
<proteinExistence type="predicted"/>
<dbReference type="AlphaFoldDB" id="A0A5D0NCR5"/>
<dbReference type="InterPro" id="IPR003439">
    <property type="entry name" value="ABC_transporter-like_ATP-bd"/>
</dbReference>
<name>A0A5D0NCR5_9ACTN</name>
<keyword evidence="2" id="KW-0547">Nucleotide-binding</keyword>
<dbReference type="PANTHER" id="PTHR42788">
    <property type="entry name" value="TAURINE IMPORT ATP-BINDING PROTEIN-RELATED"/>
    <property type="match status" value="1"/>
</dbReference>
<dbReference type="GO" id="GO:0005524">
    <property type="term" value="F:ATP binding"/>
    <property type="evidence" value="ECO:0007669"/>
    <property type="project" value="UniProtKB-KW"/>
</dbReference>
<dbReference type="InterPro" id="IPR050166">
    <property type="entry name" value="ABC_transporter_ATP-bind"/>
</dbReference>
<dbReference type="SMART" id="SM00382">
    <property type="entry name" value="AAA"/>
    <property type="match status" value="1"/>
</dbReference>
<comment type="caution">
    <text evidence="5">The sequence shown here is derived from an EMBL/GenBank/DDBJ whole genome shotgun (WGS) entry which is preliminary data.</text>
</comment>
<dbReference type="PANTHER" id="PTHR42788:SF13">
    <property type="entry name" value="ALIPHATIC SULFONATES IMPORT ATP-BINDING PROTEIN SSUB"/>
    <property type="match status" value="1"/>
</dbReference>
<evidence type="ECO:0000256" key="2">
    <source>
        <dbReference type="ARBA" id="ARBA00022741"/>
    </source>
</evidence>